<accession>A0A2C6DJW6</accession>
<organism evidence="1 2">
    <name type="scientific">Budvicia aquatica</name>
    <dbReference type="NCBI Taxonomy" id="82979"/>
    <lineage>
        <taxon>Bacteria</taxon>
        <taxon>Pseudomonadati</taxon>
        <taxon>Pseudomonadota</taxon>
        <taxon>Gammaproteobacteria</taxon>
        <taxon>Enterobacterales</taxon>
        <taxon>Budviciaceae</taxon>
        <taxon>Budvicia</taxon>
    </lineage>
</organism>
<dbReference type="Proteomes" id="UP000224974">
    <property type="component" value="Unassembled WGS sequence"/>
</dbReference>
<keyword evidence="2" id="KW-1185">Reference proteome</keyword>
<protein>
    <submittedName>
        <fullName evidence="1">Uncharacterized protein</fullName>
    </submittedName>
</protein>
<sequence>MWISLCKTRYKAGFCCVMQQTVYFSLICYCSPRETPYNAPPLNGITDVVQQSKKQFDSEAGKRNIRSPCCRKFSPYNTAL</sequence>
<proteinExistence type="predicted"/>
<evidence type="ECO:0000313" key="1">
    <source>
        <dbReference type="EMBL" id="PHI28725.1"/>
    </source>
</evidence>
<name>A0A2C6DJW6_9GAMM</name>
<comment type="caution">
    <text evidence="1">The sequence shown here is derived from an EMBL/GenBank/DDBJ whole genome shotgun (WGS) entry which is preliminary data.</text>
</comment>
<gene>
    <name evidence="1" type="ORF">CRN84_05020</name>
</gene>
<dbReference type="AlphaFoldDB" id="A0A2C6DJW6"/>
<dbReference type="OrthoDB" id="6615232at2"/>
<evidence type="ECO:0000313" key="2">
    <source>
        <dbReference type="Proteomes" id="UP000224974"/>
    </source>
</evidence>
<dbReference type="EMBL" id="PDDX01000001">
    <property type="protein sequence ID" value="PHI28725.1"/>
    <property type="molecule type" value="Genomic_DNA"/>
</dbReference>
<reference evidence="2" key="1">
    <citation type="submission" date="2017-09" db="EMBL/GenBank/DDBJ databases">
        <title>FDA dAtabase for Regulatory Grade micrObial Sequences (FDA-ARGOS): Supporting development and validation of Infectious Disease Dx tests.</title>
        <authorList>
            <person name="Minogue T."/>
            <person name="Wolcott M."/>
            <person name="Wasieloski L."/>
            <person name="Aguilar W."/>
            <person name="Moore D."/>
            <person name="Tallon L."/>
            <person name="Sadzewicz L."/>
            <person name="Ott S."/>
            <person name="Zhao X."/>
            <person name="Nagaraj S."/>
            <person name="Vavikolanu K."/>
            <person name="Aluvathingal J."/>
            <person name="Nadendla S."/>
            <person name="Sichtig H."/>
        </authorList>
    </citation>
    <scope>NUCLEOTIDE SEQUENCE [LARGE SCALE GENOMIC DNA]</scope>
    <source>
        <strain evidence="2">FDAARGOS_387</strain>
    </source>
</reference>